<evidence type="ECO:0008006" key="5">
    <source>
        <dbReference type="Google" id="ProtNLM"/>
    </source>
</evidence>
<feature type="chain" id="PRO_5012421749" description="Purine nucleoside phosphorylase" evidence="2">
    <location>
        <begin position="24"/>
        <end position="110"/>
    </location>
</feature>
<feature type="signal peptide" evidence="2">
    <location>
        <begin position="1"/>
        <end position="23"/>
    </location>
</feature>
<feature type="compositionally biased region" description="Polar residues" evidence="1">
    <location>
        <begin position="97"/>
        <end position="110"/>
    </location>
</feature>
<evidence type="ECO:0000313" key="4">
    <source>
        <dbReference type="Proteomes" id="UP000194546"/>
    </source>
</evidence>
<keyword evidence="2" id="KW-0732">Signal</keyword>
<accession>A0A242MP27</accession>
<comment type="caution">
    <text evidence="3">The sequence shown here is derived from an EMBL/GenBank/DDBJ whole genome shotgun (WGS) entry which is preliminary data.</text>
</comment>
<protein>
    <recommendedName>
        <fullName evidence="5">Purine nucleoside phosphorylase</fullName>
    </recommendedName>
</protein>
<dbReference type="InterPro" id="IPR025421">
    <property type="entry name" value="DUF4148"/>
</dbReference>
<dbReference type="Proteomes" id="UP000194546">
    <property type="component" value="Unassembled WGS sequence"/>
</dbReference>
<dbReference type="Pfam" id="PF13663">
    <property type="entry name" value="DUF4148"/>
    <property type="match status" value="1"/>
</dbReference>
<evidence type="ECO:0000256" key="1">
    <source>
        <dbReference type="SAM" id="MobiDB-lite"/>
    </source>
</evidence>
<sequence>MIKSLIPAVVIASALAAPALAFAQDNTQVTRSAVKSDLQQMEQAGYTPAEDRTTYPAKTQAAEQRVEQRVQDERGVAATSYGPSMSGTSASGIRAQTGPSDSNHTIYFGH</sequence>
<proteinExistence type="predicted"/>
<gene>
    <name evidence="3" type="ORF">PAMC26510_20020</name>
</gene>
<dbReference type="EMBL" id="NBTY01000101">
    <property type="protein sequence ID" value="OTP73078.1"/>
    <property type="molecule type" value="Genomic_DNA"/>
</dbReference>
<feature type="compositionally biased region" description="Basic and acidic residues" evidence="1">
    <location>
        <begin position="64"/>
        <end position="75"/>
    </location>
</feature>
<feature type="compositionally biased region" description="Polar residues" evidence="1">
    <location>
        <begin position="81"/>
        <end position="91"/>
    </location>
</feature>
<dbReference type="AlphaFoldDB" id="A0A242MP27"/>
<reference evidence="3 4" key="1">
    <citation type="submission" date="2017-03" db="EMBL/GenBank/DDBJ databases">
        <title>Genome analysis of strain PAMC 26510.</title>
        <authorList>
            <person name="Oh H.-M."/>
            <person name="Yang J.-A."/>
        </authorList>
    </citation>
    <scope>NUCLEOTIDE SEQUENCE [LARGE SCALE GENOMIC DNA]</scope>
    <source>
        <strain evidence="3 4">PAMC 26510</strain>
    </source>
</reference>
<dbReference type="RefSeq" id="WP_256927807.1">
    <property type="nucleotide sequence ID" value="NZ_NBTY01000101.1"/>
</dbReference>
<feature type="region of interest" description="Disordered" evidence="1">
    <location>
        <begin position="42"/>
        <end position="110"/>
    </location>
</feature>
<organism evidence="3 4">
    <name type="scientific">Caballeronia sordidicola</name>
    <name type="common">Burkholderia sordidicola</name>
    <dbReference type="NCBI Taxonomy" id="196367"/>
    <lineage>
        <taxon>Bacteria</taxon>
        <taxon>Pseudomonadati</taxon>
        <taxon>Pseudomonadota</taxon>
        <taxon>Betaproteobacteria</taxon>
        <taxon>Burkholderiales</taxon>
        <taxon>Burkholderiaceae</taxon>
        <taxon>Caballeronia</taxon>
    </lineage>
</organism>
<evidence type="ECO:0000313" key="3">
    <source>
        <dbReference type="EMBL" id="OTP73078.1"/>
    </source>
</evidence>
<evidence type="ECO:0000256" key="2">
    <source>
        <dbReference type="SAM" id="SignalP"/>
    </source>
</evidence>
<name>A0A242MP27_CABSO</name>